<evidence type="ECO:0000313" key="2">
    <source>
        <dbReference type="Proteomes" id="UP000502117"/>
    </source>
</evidence>
<dbReference type="Pfam" id="PF12119">
    <property type="entry name" value="DUF3581"/>
    <property type="match status" value="1"/>
</dbReference>
<organism evidence="1 2">
    <name type="scientific">Shewanella chilikensis</name>
    <dbReference type="NCBI Taxonomy" id="558541"/>
    <lineage>
        <taxon>Bacteria</taxon>
        <taxon>Pseudomonadati</taxon>
        <taxon>Pseudomonadota</taxon>
        <taxon>Gammaproteobacteria</taxon>
        <taxon>Alteromonadales</taxon>
        <taxon>Shewanellaceae</taxon>
        <taxon>Shewanella</taxon>
    </lineage>
</organism>
<evidence type="ECO:0000313" key="1">
    <source>
        <dbReference type="EMBL" id="QIJ05929.1"/>
    </source>
</evidence>
<gene>
    <name evidence="1" type="ORF">GII14_18405</name>
</gene>
<protein>
    <submittedName>
        <fullName evidence="1">DUF3581 family protein</fullName>
    </submittedName>
</protein>
<name>A0A6G7LVX0_9GAMM</name>
<accession>A0A6G7LVX0</accession>
<dbReference type="InterPro" id="IPR021974">
    <property type="entry name" value="DUF3581"/>
</dbReference>
<dbReference type="KEGG" id="schk:GII14_18405"/>
<dbReference type="AlphaFoldDB" id="A0A6G7LVX0"/>
<sequence length="243" mass="27322">MFLVDYFKRENNQITIGRKQASDFAKGVAGDFNPIHDEDAKRFCVPGDLLFALVLNDYGLSRRMLFKFEGMVGDGVCLHFPGNQGAELAIEDERGKRYLNVHRDGETHHCERQLESFIRSYVAFSGLNFTHVLVPLMREHQVTINPARPLVIYESMGFELDTLEFEQVKLELINSNLKVDGKRGDVTLDFALISDDKQVGTGRKTLVLSGLRPFDEAAVEAMVSEYQARRDGSWNGGGSQTNA</sequence>
<reference evidence="1 2" key="1">
    <citation type="submission" date="2019-11" db="EMBL/GenBank/DDBJ databases">
        <title>Complete Genome Sequence of Shewanella chilikensis Strain DC57, Isolated from Corroded Seal Rings at a floating production facility in Australia.</title>
        <authorList>
            <person name="Salgar-Chaparro S.J."/>
            <person name="Castillo-Villamizar G.A."/>
            <person name="Poehlein A."/>
            <person name="Daniel R."/>
            <person name="Machuca L."/>
        </authorList>
    </citation>
    <scope>NUCLEOTIDE SEQUENCE [LARGE SCALE GENOMIC DNA]</scope>
    <source>
        <strain evidence="1 2">DC57</strain>
    </source>
</reference>
<dbReference type="EMBL" id="CP045857">
    <property type="protein sequence ID" value="QIJ05929.1"/>
    <property type="molecule type" value="Genomic_DNA"/>
</dbReference>
<dbReference type="RefSeq" id="WP_165565635.1">
    <property type="nucleotide sequence ID" value="NZ_CP045857.1"/>
</dbReference>
<dbReference type="Proteomes" id="UP000502117">
    <property type="component" value="Chromosome"/>
</dbReference>
<proteinExistence type="predicted"/>